<keyword evidence="2" id="KW-1185">Reference proteome</keyword>
<dbReference type="Pfam" id="PF08713">
    <property type="entry name" value="DNA_alkylation"/>
    <property type="match status" value="1"/>
</dbReference>
<comment type="caution">
    <text evidence="1">The sequence shown here is derived from an EMBL/GenBank/DDBJ whole genome shotgun (WGS) entry which is preliminary data.</text>
</comment>
<evidence type="ECO:0000313" key="2">
    <source>
        <dbReference type="Proteomes" id="UP001207742"/>
    </source>
</evidence>
<proteinExistence type="predicted"/>
<protein>
    <submittedName>
        <fullName evidence="1">DNA alkylation repair protein</fullName>
    </submittedName>
</protein>
<accession>A0ABT3IMA2</accession>
<organism evidence="1 2">
    <name type="scientific">Chitinophaga nivalis</name>
    <dbReference type="NCBI Taxonomy" id="2991709"/>
    <lineage>
        <taxon>Bacteria</taxon>
        <taxon>Pseudomonadati</taxon>
        <taxon>Bacteroidota</taxon>
        <taxon>Chitinophagia</taxon>
        <taxon>Chitinophagales</taxon>
        <taxon>Chitinophagaceae</taxon>
        <taxon>Chitinophaga</taxon>
    </lineage>
</organism>
<gene>
    <name evidence="1" type="ORF">OL497_14405</name>
</gene>
<dbReference type="Proteomes" id="UP001207742">
    <property type="component" value="Unassembled WGS sequence"/>
</dbReference>
<name>A0ABT3IMA2_9BACT</name>
<evidence type="ECO:0000313" key="1">
    <source>
        <dbReference type="EMBL" id="MCW3485097.1"/>
    </source>
</evidence>
<dbReference type="EMBL" id="JAPDNS010000001">
    <property type="protein sequence ID" value="MCW3485097.1"/>
    <property type="molecule type" value="Genomic_DNA"/>
</dbReference>
<dbReference type="RefSeq" id="WP_264731145.1">
    <property type="nucleotide sequence ID" value="NZ_JAPDNR010000001.1"/>
</dbReference>
<dbReference type="Gene3D" id="1.25.40.290">
    <property type="entry name" value="ARM repeat domains"/>
    <property type="match status" value="1"/>
</dbReference>
<reference evidence="1 2" key="1">
    <citation type="submission" date="2022-10" db="EMBL/GenBank/DDBJ databases">
        <title>Chitinophaga nivalis PC15 sp. nov., isolated from Pyeongchang county, South Korea.</title>
        <authorList>
            <person name="Trinh H.N."/>
        </authorList>
    </citation>
    <scope>NUCLEOTIDE SEQUENCE [LARGE SCALE GENOMIC DNA]</scope>
    <source>
        <strain evidence="1 2">PC14</strain>
    </source>
</reference>
<dbReference type="SUPFAM" id="SSF48371">
    <property type="entry name" value="ARM repeat"/>
    <property type="match status" value="1"/>
</dbReference>
<sequence length="360" mass="41027">MEPLKEMFNKAFYQHFANSFASVNPHFNAAVFIKAVTKNLDELSLNARLRNTSIVLQQFLPAAYEKAIKVLYDVAPLLPTGYTALVLPDFVALYGKAYFSLSMEALRDFTSLGSSEFAIREFLKTDFKKTLTVMHKWADDKDHHVRRLASEGSRPRLPWSFKLDEVIKEPALTTGILEKLKADETLYVRKSVANHLNDISKDNTAYMLQLVKGWDSTHPHTAWIIKHASRTLIKKGDQESLAIFNFEKEVKVRLDKFRLSAATIQLGEVLQFELQLTSEKTTPQKLVIDYIIHYPKASGELSAKVFKLKEITLLPGQEVKLTKQQLFKDLTTRKHYAGKHGIAIMVNGKVLAEKNFRLTL</sequence>
<dbReference type="InterPro" id="IPR014825">
    <property type="entry name" value="DNA_alkylation"/>
</dbReference>
<dbReference type="InterPro" id="IPR016024">
    <property type="entry name" value="ARM-type_fold"/>
</dbReference>